<dbReference type="AlphaFoldDB" id="A0A2W0HKP4"/>
<accession>A0A2W0HKP4</accession>
<evidence type="ECO:0000259" key="1">
    <source>
        <dbReference type="Pfam" id="PF23728"/>
    </source>
</evidence>
<dbReference type="InterPro" id="IPR056944">
    <property type="entry name" value="Tubby_C-like"/>
</dbReference>
<protein>
    <recommendedName>
        <fullName evidence="1">Tubby C-terminal domain-containing protein</fullName>
    </recommendedName>
</protein>
<gene>
    <name evidence="2" type="ORF">CR205_02185</name>
</gene>
<evidence type="ECO:0000313" key="3">
    <source>
        <dbReference type="Proteomes" id="UP000248066"/>
    </source>
</evidence>
<name>A0A2W0HKP4_9BACI</name>
<dbReference type="OrthoDB" id="9828075at2"/>
<dbReference type="EMBL" id="PDOF01000001">
    <property type="protein sequence ID" value="PYZ97429.1"/>
    <property type="molecule type" value="Genomic_DNA"/>
</dbReference>
<feature type="domain" description="Tubby C-terminal" evidence="1">
    <location>
        <begin position="3"/>
        <end position="170"/>
    </location>
</feature>
<comment type="caution">
    <text evidence="2">The sequence shown here is derived from an EMBL/GenBank/DDBJ whole genome shotgun (WGS) entry which is preliminary data.</text>
</comment>
<dbReference type="Pfam" id="PF23728">
    <property type="entry name" value="Tubby_C_like"/>
    <property type="match status" value="1"/>
</dbReference>
<keyword evidence="3" id="KW-1185">Reference proteome</keyword>
<dbReference type="Proteomes" id="UP000248066">
    <property type="component" value="Unassembled WGS sequence"/>
</dbReference>
<proteinExistence type="predicted"/>
<sequence length="176" mass="20272">MYYEYTSPLIRYSAKAVPIEGEHGTCGYLNLFYETGRQKWLARASRFLCTNAEVRVGTVCVRIVQEPFIDTWPKKTWHVEVNGEERGIVRSSLKRKQCCFEIEWDGETFEMVDRSRGTQTDLVKKQEEAALASFTRGASGLAKKQQITIHNSKPIQSEVIFGIYHLFSLHFTRKLG</sequence>
<dbReference type="RefSeq" id="WP_110516502.1">
    <property type="nucleotide sequence ID" value="NZ_PDOF01000001.1"/>
</dbReference>
<organism evidence="2 3">
    <name type="scientific">Alteribacter lacisalsi</name>
    <dbReference type="NCBI Taxonomy" id="2045244"/>
    <lineage>
        <taxon>Bacteria</taxon>
        <taxon>Bacillati</taxon>
        <taxon>Bacillota</taxon>
        <taxon>Bacilli</taxon>
        <taxon>Bacillales</taxon>
        <taxon>Bacillaceae</taxon>
        <taxon>Alteribacter</taxon>
    </lineage>
</organism>
<reference evidence="2 3" key="1">
    <citation type="submission" date="2017-10" db="EMBL/GenBank/DDBJ databases">
        <title>Bacillus sp. nov., a halophilic bacterium isolated from a Yangshapao Lake.</title>
        <authorList>
            <person name="Wang H."/>
        </authorList>
    </citation>
    <scope>NUCLEOTIDE SEQUENCE [LARGE SCALE GENOMIC DNA]</scope>
    <source>
        <strain evidence="2 3">YSP-3</strain>
    </source>
</reference>
<evidence type="ECO:0000313" key="2">
    <source>
        <dbReference type="EMBL" id="PYZ97429.1"/>
    </source>
</evidence>